<feature type="region of interest" description="Disordered" evidence="6">
    <location>
        <begin position="198"/>
        <end position="232"/>
    </location>
</feature>
<comment type="caution">
    <text evidence="8">The sequence shown here is derived from an EMBL/GenBank/DDBJ whole genome shotgun (WGS) entry which is preliminary data.</text>
</comment>
<evidence type="ECO:0000313" key="8">
    <source>
        <dbReference type="EMBL" id="KAK4200879.1"/>
    </source>
</evidence>
<dbReference type="GO" id="GO:0016020">
    <property type="term" value="C:membrane"/>
    <property type="evidence" value="ECO:0007669"/>
    <property type="project" value="UniProtKB-SubCell"/>
</dbReference>
<keyword evidence="4 7" id="KW-1133">Transmembrane helix</keyword>
<feature type="compositionally biased region" description="Polar residues" evidence="6">
    <location>
        <begin position="198"/>
        <end position="207"/>
    </location>
</feature>
<feature type="transmembrane region" description="Helical" evidence="7">
    <location>
        <begin position="370"/>
        <end position="392"/>
    </location>
</feature>
<reference evidence="8" key="2">
    <citation type="submission" date="2023-05" db="EMBL/GenBank/DDBJ databases">
        <authorList>
            <consortium name="Lawrence Berkeley National Laboratory"/>
            <person name="Steindorff A."/>
            <person name="Hensen N."/>
            <person name="Bonometti L."/>
            <person name="Westerberg I."/>
            <person name="Brannstrom I.O."/>
            <person name="Guillou S."/>
            <person name="Cros-Aarteil S."/>
            <person name="Calhoun S."/>
            <person name="Haridas S."/>
            <person name="Kuo A."/>
            <person name="Mondo S."/>
            <person name="Pangilinan J."/>
            <person name="Riley R."/>
            <person name="Labutti K."/>
            <person name="Andreopoulos B."/>
            <person name="Lipzen A."/>
            <person name="Chen C."/>
            <person name="Yanf M."/>
            <person name="Daum C."/>
            <person name="Ng V."/>
            <person name="Clum A."/>
            <person name="Ohm R."/>
            <person name="Martin F."/>
            <person name="Silar P."/>
            <person name="Natvig D."/>
            <person name="Lalanne C."/>
            <person name="Gautier V."/>
            <person name="Ament-Velasquez S.L."/>
            <person name="Kruys A."/>
            <person name="Hutchinson M.I."/>
            <person name="Powell A.J."/>
            <person name="Barry K."/>
            <person name="Miller A.N."/>
            <person name="Grigoriev I.V."/>
            <person name="Debuchy R."/>
            <person name="Gladieux P."/>
            <person name="Thoren M.H."/>
            <person name="Johannesson H."/>
        </authorList>
    </citation>
    <scope>NUCLEOTIDE SEQUENCE</scope>
    <source>
        <strain evidence="8">CBS 315.58</strain>
    </source>
</reference>
<evidence type="ECO:0000256" key="5">
    <source>
        <dbReference type="ARBA" id="ARBA00023136"/>
    </source>
</evidence>
<dbReference type="InterPro" id="IPR044772">
    <property type="entry name" value="NO3_transporter"/>
</dbReference>
<dbReference type="Proteomes" id="UP001303160">
    <property type="component" value="Unassembled WGS sequence"/>
</dbReference>
<dbReference type="GO" id="GO:0015112">
    <property type="term" value="F:nitrate transmembrane transporter activity"/>
    <property type="evidence" value="ECO:0007669"/>
    <property type="project" value="InterPro"/>
</dbReference>
<dbReference type="PANTHER" id="PTHR23515">
    <property type="entry name" value="HIGH-AFFINITY NITRATE TRANSPORTER 2.3"/>
    <property type="match status" value="1"/>
</dbReference>
<evidence type="ECO:0000256" key="3">
    <source>
        <dbReference type="ARBA" id="ARBA00022692"/>
    </source>
</evidence>
<proteinExistence type="inferred from homology"/>
<evidence type="ECO:0000256" key="6">
    <source>
        <dbReference type="SAM" id="MobiDB-lite"/>
    </source>
</evidence>
<comment type="subcellular location">
    <subcellularLocation>
        <location evidence="1">Membrane</location>
        <topology evidence="1">Multi-pass membrane protein</topology>
    </subcellularLocation>
</comment>
<keyword evidence="5 7" id="KW-0472">Membrane</keyword>
<dbReference type="AlphaFoldDB" id="A0AAN6XHT1"/>
<keyword evidence="9" id="KW-1185">Reference proteome</keyword>
<feature type="transmembrane region" description="Helical" evidence="7">
    <location>
        <begin position="339"/>
        <end position="358"/>
    </location>
</feature>
<feature type="compositionally biased region" description="Polar residues" evidence="6">
    <location>
        <begin position="219"/>
        <end position="232"/>
    </location>
</feature>
<feature type="transmembrane region" description="Helical" evidence="7">
    <location>
        <begin position="73"/>
        <end position="91"/>
    </location>
</feature>
<feature type="compositionally biased region" description="Basic and acidic residues" evidence="6">
    <location>
        <begin position="209"/>
        <end position="218"/>
    </location>
</feature>
<dbReference type="Gene3D" id="1.20.1250.20">
    <property type="entry name" value="MFS general substrate transporter like domains"/>
    <property type="match status" value="2"/>
</dbReference>
<dbReference type="SUPFAM" id="SSF103473">
    <property type="entry name" value="MFS general substrate transporter"/>
    <property type="match status" value="1"/>
</dbReference>
<keyword evidence="3 7" id="KW-0812">Transmembrane</keyword>
<evidence type="ECO:0000313" key="9">
    <source>
        <dbReference type="Proteomes" id="UP001303160"/>
    </source>
</evidence>
<evidence type="ECO:0000256" key="7">
    <source>
        <dbReference type="SAM" id="Phobius"/>
    </source>
</evidence>
<evidence type="ECO:0000256" key="1">
    <source>
        <dbReference type="ARBA" id="ARBA00004141"/>
    </source>
</evidence>
<organism evidence="8 9">
    <name type="scientific">Triangularia verruculosa</name>
    <dbReference type="NCBI Taxonomy" id="2587418"/>
    <lineage>
        <taxon>Eukaryota</taxon>
        <taxon>Fungi</taxon>
        <taxon>Dikarya</taxon>
        <taxon>Ascomycota</taxon>
        <taxon>Pezizomycotina</taxon>
        <taxon>Sordariomycetes</taxon>
        <taxon>Sordariomycetidae</taxon>
        <taxon>Sordariales</taxon>
        <taxon>Podosporaceae</taxon>
        <taxon>Triangularia</taxon>
    </lineage>
</organism>
<feature type="transmembrane region" description="Helical" evidence="7">
    <location>
        <begin position="97"/>
        <end position="118"/>
    </location>
</feature>
<protein>
    <submittedName>
        <fullName evidence="8">Nitrate transporter</fullName>
    </submittedName>
</protein>
<dbReference type="InterPro" id="IPR036259">
    <property type="entry name" value="MFS_trans_sf"/>
</dbReference>
<gene>
    <name evidence="8" type="ORF">QBC40DRAFT_296126</name>
</gene>
<evidence type="ECO:0000256" key="2">
    <source>
        <dbReference type="ARBA" id="ARBA00008432"/>
    </source>
</evidence>
<sequence length="550" mass="59032">MGFKVSSLWERPVLNPVNKKARSVPMLNPIDPHGHLNLTKEQVANSNIISLVATLAVRFIAGPLCDQIGSRRVFSLVLLAGSIPIGLAPLIKDATGLYIIRFFIGILGGSFVPCQVWCTGWFDKNVVGTANALSGGWGNAGGGITYFIMPAVYDSLKHRWGQSSVLPRDDRHLHVQENLQQHGLPGEIVAVTGTVTSQPPTFSASPSSDEEKGDKLSSSERNSTSAFDNEASLSKTEAIETAQGETIAKPTAKEALAVCCSLHGLFHVATYACSFGGELAIDSILASYYLKNFPSLGQTNASNLTAIFGFLNFITRPLGGVMGDLLYNYCGKSLWLKKIWIHVCGLLTGALLTVIGMLDSHHLPTMVGLIVVMAVFHEAGNGANFALVPHVYPYANGILSGLTGAGGNLGGVVFAVIFRFMDGGTNYAKAFWVIGVDIDEDSNYTTGEYSFQGSPQSRPTIPGYAARLPLSALPFTVSPTYATARNHRNDLSISSYNISKPQHRHTTSVEPIQVNDHIKLTLYTPQDFEVIISNPSDIQPSPSTVLNPAP</sequence>
<evidence type="ECO:0000256" key="4">
    <source>
        <dbReference type="ARBA" id="ARBA00022989"/>
    </source>
</evidence>
<dbReference type="EMBL" id="MU863913">
    <property type="protein sequence ID" value="KAK4200879.1"/>
    <property type="molecule type" value="Genomic_DNA"/>
</dbReference>
<comment type="similarity">
    <text evidence="2">Belongs to the major facilitator superfamily. Nitrate/nitrite porter (TC 2.A.1.8) family.</text>
</comment>
<reference evidence="8" key="1">
    <citation type="journal article" date="2023" name="Mol. Phylogenet. Evol.">
        <title>Genome-scale phylogeny and comparative genomics of the fungal order Sordariales.</title>
        <authorList>
            <person name="Hensen N."/>
            <person name="Bonometti L."/>
            <person name="Westerberg I."/>
            <person name="Brannstrom I.O."/>
            <person name="Guillou S."/>
            <person name="Cros-Aarteil S."/>
            <person name="Calhoun S."/>
            <person name="Haridas S."/>
            <person name="Kuo A."/>
            <person name="Mondo S."/>
            <person name="Pangilinan J."/>
            <person name="Riley R."/>
            <person name="LaButti K."/>
            <person name="Andreopoulos B."/>
            <person name="Lipzen A."/>
            <person name="Chen C."/>
            <person name="Yan M."/>
            <person name="Daum C."/>
            <person name="Ng V."/>
            <person name="Clum A."/>
            <person name="Steindorff A."/>
            <person name="Ohm R.A."/>
            <person name="Martin F."/>
            <person name="Silar P."/>
            <person name="Natvig D.O."/>
            <person name="Lalanne C."/>
            <person name="Gautier V."/>
            <person name="Ament-Velasquez S.L."/>
            <person name="Kruys A."/>
            <person name="Hutchinson M.I."/>
            <person name="Powell A.J."/>
            <person name="Barry K."/>
            <person name="Miller A.N."/>
            <person name="Grigoriev I.V."/>
            <person name="Debuchy R."/>
            <person name="Gladieux P."/>
            <person name="Hiltunen Thoren M."/>
            <person name="Johannesson H."/>
        </authorList>
    </citation>
    <scope>NUCLEOTIDE SEQUENCE</scope>
    <source>
        <strain evidence="8">CBS 315.58</strain>
    </source>
</reference>
<feature type="transmembrane region" description="Helical" evidence="7">
    <location>
        <begin position="398"/>
        <end position="421"/>
    </location>
</feature>
<name>A0AAN6XHT1_9PEZI</name>
<dbReference type="Pfam" id="PF07690">
    <property type="entry name" value="MFS_1"/>
    <property type="match status" value="1"/>
</dbReference>
<dbReference type="InterPro" id="IPR011701">
    <property type="entry name" value="MFS"/>
</dbReference>
<accession>A0AAN6XHT1</accession>